<comment type="caution">
    <text evidence="1">The sequence shown here is derived from an EMBL/GenBank/DDBJ whole genome shotgun (WGS) entry which is preliminary data.</text>
</comment>
<evidence type="ECO:0000313" key="1">
    <source>
        <dbReference type="EMBL" id="KPJ72610.1"/>
    </source>
</evidence>
<name>A0A0S7YCW7_UNCT6</name>
<proteinExistence type="predicted"/>
<reference evidence="1 2" key="1">
    <citation type="journal article" date="2015" name="Microbiome">
        <title>Genomic resolution of linkages in carbon, nitrogen, and sulfur cycling among widespread estuary sediment bacteria.</title>
        <authorList>
            <person name="Baker B.J."/>
            <person name="Lazar C.S."/>
            <person name="Teske A.P."/>
            <person name="Dick G.J."/>
        </authorList>
    </citation>
    <scope>NUCLEOTIDE SEQUENCE [LARGE SCALE GENOMIC DNA]</scope>
    <source>
        <strain evidence="1">DG_78</strain>
    </source>
</reference>
<organism evidence="1 2">
    <name type="scientific">candidate division TA06 bacterium DG_78</name>
    <dbReference type="NCBI Taxonomy" id="1703772"/>
    <lineage>
        <taxon>Bacteria</taxon>
        <taxon>Bacteria division TA06</taxon>
    </lineage>
</organism>
<gene>
    <name evidence="1" type="ORF">AMJ52_05800</name>
</gene>
<sequence>MKKKKQLKSISGILLGRTANSSKAKAIAGFFRKCPYCAFCTHVGCTLIATFSLPYQHRWWLSSIQKHPQETVGLDRAEVFFAKRIEVSSLWKAGAVKPHLKKAPCGADCQKCPVYRKKCPGCIATKYYSG</sequence>
<evidence type="ECO:0000313" key="2">
    <source>
        <dbReference type="Proteomes" id="UP000051012"/>
    </source>
</evidence>
<dbReference type="EMBL" id="LJNI01000066">
    <property type="protein sequence ID" value="KPJ72610.1"/>
    <property type="molecule type" value="Genomic_DNA"/>
</dbReference>
<dbReference type="AlphaFoldDB" id="A0A0S7YCW7"/>
<dbReference type="Proteomes" id="UP000051012">
    <property type="component" value="Unassembled WGS sequence"/>
</dbReference>
<accession>A0A0S7YCW7</accession>
<protein>
    <submittedName>
        <fullName evidence="1">Uncharacterized protein</fullName>
    </submittedName>
</protein>